<feature type="compositionally biased region" description="Gly residues" evidence="4">
    <location>
        <begin position="706"/>
        <end position="715"/>
    </location>
</feature>
<dbReference type="Gene3D" id="2.130.10.10">
    <property type="entry name" value="YVTN repeat-like/Quinoprotein amine dehydrogenase"/>
    <property type="match status" value="2"/>
</dbReference>
<name>A0A316W7G5_9BASI</name>
<evidence type="ECO:0000313" key="6">
    <source>
        <dbReference type="Proteomes" id="UP000245783"/>
    </source>
</evidence>
<keyword evidence="2" id="KW-0677">Repeat</keyword>
<dbReference type="InterPro" id="IPR001680">
    <property type="entry name" value="WD40_rpt"/>
</dbReference>
<feature type="compositionally biased region" description="Acidic residues" evidence="4">
    <location>
        <begin position="33"/>
        <end position="88"/>
    </location>
</feature>
<keyword evidence="1 3" id="KW-0853">WD repeat</keyword>
<dbReference type="InterPro" id="IPR036322">
    <property type="entry name" value="WD40_repeat_dom_sf"/>
</dbReference>
<sequence>MDNEADESTRGSAGDARTQREEDLAAMNGVLEEMVEEFQALDEMSDEDEEEEEEGDDDEEYLDGEEGLEELEEDSEYELALNSEEEGALMEQLQGGEGDDDGNDDDDDDEEEGSSEDDLEMQSAEAGEGSAGAGEGQDAEHTTTIDLNELLAMLSARRNAATQAGTAGAATNPIGRGSLLQLLAGAMSGRRRGAAFARDDDDDEEEEDDDDDYYPYGARARRPRPGELWTKCEEPIEDGQELARSGAFSRPTARSFNPDLRSAFHPSCNLASKVHARNAARKPVTKSDLSRHVPNTNGTEVAKYPARVYCGQYSDDSSFFYTCDQDFKVHIYDTSVAPQKHARAVTSTGGGGGGGWRGRTYEETHETSLKVIKTINGRAGQWTITDAHLSPNNAWMIYSSITPFVYLVPTRVDEQQSGSQSDKQVLLDFSGGDDDAGVRYRRDGIWSIRFSGDSREIVAGANQGSISVFDIEARKRVLRIQAHYDDVNAVAFADAGSSNVLISGSDDSFVKVWDRRSLSGGKPAGVLPGHTEGITYVSPKGDGRYCISNGKDQSVKLWDLRHMSSSSDFDSDPVSNYDVGVSNWDYRNMTYKKPRHQRRPNDRSIMTYRGHSVLHTLIRCHFSPSATTGQQYIYSGSADGRIHIWSLDGRVVQVLDRNLSVPMHRSTHSVRGEGPLAADPSEPVLGQSELQERRQNSAGRHQSHGMGWGSTGGGSTVRDVSWHSSEPSLMSTSWEPSGGSIAKHEWKAFGTNGLGFEDAVEQTRLEAMRE</sequence>
<dbReference type="SMART" id="SM00320">
    <property type="entry name" value="WD40"/>
    <property type="match status" value="5"/>
</dbReference>
<dbReference type="GO" id="GO:0043161">
    <property type="term" value="P:proteasome-mediated ubiquitin-dependent protein catabolic process"/>
    <property type="evidence" value="ECO:0007669"/>
    <property type="project" value="TreeGrafter"/>
</dbReference>
<feature type="compositionally biased region" description="Acidic residues" evidence="4">
    <location>
        <begin position="199"/>
        <end position="213"/>
    </location>
</feature>
<protein>
    <submittedName>
        <fullName evidence="5">WD40 repeat-like protein</fullName>
    </submittedName>
</protein>
<evidence type="ECO:0000256" key="3">
    <source>
        <dbReference type="PROSITE-ProRule" id="PRU00221"/>
    </source>
</evidence>
<proteinExistence type="predicted"/>
<dbReference type="STRING" id="1522189.A0A316W7G5"/>
<dbReference type="InterPro" id="IPR020472">
    <property type="entry name" value="WD40_PAC1"/>
</dbReference>
<dbReference type="PROSITE" id="PS50294">
    <property type="entry name" value="WD_REPEATS_REGION"/>
    <property type="match status" value="2"/>
</dbReference>
<feature type="repeat" description="WD" evidence="3">
    <location>
        <begin position="480"/>
        <end position="514"/>
    </location>
</feature>
<dbReference type="PANTHER" id="PTHR19847:SF7">
    <property type="entry name" value="DDB1- AND CUL4-ASSOCIATED FACTOR 11"/>
    <property type="match status" value="1"/>
</dbReference>
<feature type="compositionally biased region" description="Acidic residues" evidence="4">
    <location>
        <begin position="97"/>
        <end position="120"/>
    </location>
</feature>
<dbReference type="EMBL" id="KZ819354">
    <property type="protein sequence ID" value="PWN45762.1"/>
    <property type="molecule type" value="Genomic_DNA"/>
</dbReference>
<dbReference type="SUPFAM" id="SSF50978">
    <property type="entry name" value="WD40 repeat-like"/>
    <property type="match status" value="1"/>
</dbReference>
<dbReference type="RefSeq" id="XP_025372922.1">
    <property type="nucleotide sequence ID" value="XM_025515832.1"/>
</dbReference>
<dbReference type="GeneID" id="37037702"/>
<dbReference type="AlphaFoldDB" id="A0A316W7G5"/>
<feature type="repeat" description="WD" evidence="3">
    <location>
        <begin position="527"/>
        <end position="568"/>
    </location>
</feature>
<accession>A0A316W7G5</accession>
<dbReference type="PROSITE" id="PS50082">
    <property type="entry name" value="WD_REPEATS_2"/>
    <property type="match status" value="2"/>
</dbReference>
<keyword evidence="6" id="KW-1185">Reference proteome</keyword>
<feature type="compositionally biased region" description="Polar residues" evidence="4">
    <location>
        <begin position="722"/>
        <end position="735"/>
    </location>
</feature>
<evidence type="ECO:0000256" key="2">
    <source>
        <dbReference type="ARBA" id="ARBA00022737"/>
    </source>
</evidence>
<dbReference type="InterPro" id="IPR051859">
    <property type="entry name" value="DCAF"/>
</dbReference>
<feature type="region of interest" description="Disordered" evidence="4">
    <location>
        <begin position="1"/>
        <end position="145"/>
    </location>
</feature>
<feature type="region of interest" description="Disordered" evidence="4">
    <location>
        <begin position="664"/>
        <end position="683"/>
    </location>
</feature>
<reference evidence="5 6" key="1">
    <citation type="journal article" date="2018" name="Mol. Biol. Evol.">
        <title>Broad Genomic Sampling Reveals a Smut Pathogenic Ancestry of the Fungal Clade Ustilaginomycotina.</title>
        <authorList>
            <person name="Kijpornyongpan T."/>
            <person name="Mondo S.J."/>
            <person name="Barry K."/>
            <person name="Sandor L."/>
            <person name="Lee J."/>
            <person name="Lipzen A."/>
            <person name="Pangilinan J."/>
            <person name="LaButti K."/>
            <person name="Hainaut M."/>
            <person name="Henrissat B."/>
            <person name="Grigoriev I.V."/>
            <person name="Spatafora J.W."/>
            <person name="Aime M.C."/>
        </authorList>
    </citation>
    <scope>NUCLEOTIDE SEQUENCE [LARGE SCALE GENOMIC DNA]</scope>
    <source>
        <strain evidence="5 6">MCA 4658</strain>
    </source>
</reference>
<dbReference type="InterPro" id="IPR015943">
    <property type="entry name" value="WD40/YVTN_repeat-like_dom_sf"/>
</dbReference>
<dbReference type="InParanoid" id="A0A316W7G5"/>
<feature type="region of interest" description="Disordered" evidence="4">
    <location>
        <begin position="689"/>
        <end position="737"/>
    </location>
</feature>
<feature type="region of interest" description="Disordered" evidence="4">
    <location>
        <begin position="194"/>
        <end position="219"/>
    </location>
</feature>
<dbReference type="GO" id="GO:0080008">
    <property type="term" value="C:Cul4-RING E3 ubiquitin ligase complex"/>
    <property type="evidence" value="ECO:0007669"/>
    <property type="project" value="TreeGrafter"/>
</dbReference>
<organism evidence="5 6">
    <name type="scientific">Ceraceosorus guamensis</name>
    <dbReference type="NCBI Taxonomy" id="1522189"/>
    <lineage>
        <taxon>Eukaryota</taxon>
        <taxon>Fungi</taxon>
        <taxon>Dikarya</taxon>
        <taxon>Basidiomycota</taxon>
        <taxon>Ustilaginomycotina</taxon>
        <taxon>Exobasidiomycetes</taxon>
        <taxon>Ceraceosorales</taxon>
        <taxon>Ceraceosoraceae</taxon>
        <taxon>Ceraceosorus</taxon>
    </lineage>
</organism>
<dbReference type="Proteomes" id="UP000245783">
    <property type="component" value="Unassembled WGS sequence"/>
</dbReference>
<dbReference type="PANTHER" id="PTHR19847">
    <property type="entry name" value="DDB1- AND CUL4-ASSOCIATED FACTOR 11"/>
    <property type="match status" value="1"/>
</dbReference>
<evidence type="ECO:0000256" key="4">
    <source>
        <dbReference type="SAM" id="MobiDB-lite"/>
    </source>
</evidence>
<dbReference type="PRINTS" id="PR00320">
    <property type="entry name" value="GPROTEINBRPT"/>
</dbReference>
<evidence type="ECO:0000313" key="5">
    <source>
        <dbReference type="EMBL" id="PWN45762.1"/>
    </source>
</evidence>
<gene>
    <name evidence="5" type="ORF">IE81DRAFT_344654</name>
</gene>
<dbReference type="Pfam" id="PF00400">
    <property type="entry name" value="WD40"/>
    <property type="match status" value="4"/>
</dbReference>
<evidence type="ECO:0000256" key="1">
    <source>
        <dbReference type="ARBA" id="ARBA00022574"/>
    </source>
</evidence>
<dbReference type="OrthoDB" id="6329284at2759"/>